<accession>A0A0F8YCK4</accession>
<reference evidence="1" key="1">
    <citation type="journal article" date="2015" name="Nature">
        <title>Complex archaea that bridge the gap between prokaryotes and eukaryotes.</title>
        <authorList>
            <person name="Spang A."/>
            <person name="Saw J.H."/>
            <person name="Jorgensen S.L."/>
            <person name="Zaremba-Niedzwiedzka K."/>
            <person name="Martijn J."/>
            <person name="Lind A.E."/>
            <person name="van Eijk R."/>
            <person name="Schleper C."/>
            <person name="Guy L."/>
            <person name="Ettema T.J."/>
        </authorList>
    </citation>
    <scope>NUCLEOTIDE SEQUENCE</scope>
</reference>
<organism evidence="1">
    <name type="scientific">marine sediment metagenome</name>
    <dbReference type="NCBI Taxonomy" id="412755"/>
    <lineage>
        <taxon>unclassified sequences</taxon>
        <taxon>metagenomes</taxon>
        <taxon>ecological metagenomes</taxon>
    </lineage>
</organism>
<protein>
    <submittedName>
        <fullName evidence="1">Uncharacterized protein</fullName>
    </submittedName>
</protein>
<name>A0A0F8YCK4_9ZZZZ</name>
<sequence>MIPREFEVSAGPKTNGVVNWAGIRIALDTSRWCIDNHCNGNRSLSVMVHVACSSSHRYA</sequence>
<comment type="caution">
    <text evidence="1">The sequence shown here is derived from an EMBL/GenBank/DDBJ whole genome shotgun (WGS) entry which is preliminary data.</text>
</comment>
<dbReference type="AlphaFoldDB" id="A0A0F8YCK4"/>
<gene>
    <name evidence="1" type="ORF">LCGC14_2836840</name>
</gene>
<dbReference type="EMBL" id="LAZR01054181">
    <property type="protein sequence ID" value="KKK79108.1"/>
    <property type="molecule type" value="Genomic_DNA"/>
</dbReference>
<evidence type="ECO:0000313" key="1">
    <source>
        <dbReference type="EMBL" id="KKK79108.1"/>
    </source>
</evidence>
<feature type="non-terminal residue" evidence="1">
    <location>
        <position position="59"/>
    </location>
</feature>
<proteinExistence type="predicted"/>